<evidence type="ECO:0000256" key="4">
    <source>
        <dbReference type="ARBA" id="ARBA00022723"/>
    </source>
</evidence>
<evidence type="ECO:0000259" key="12">
    <source>
        <dbReference type="PROSITE" id="PS51881"/>
    </source>
</evidence>
<evidence type="ECO:0000313" key="14">
    <source>
        <dbReference type="EMBL" id="MFK2824516.1"/>
    </source>
</evidence>
<gene>
    <name evidence="14" type="primary">obgE</name>
    <name evidence="9" type="synonym">obg</name>
    <name evidence="14" type="ORF">QYG89_02235</name>
</gene>
<dbReference type="NCBIfam" id="TIGR03595">
    <property type="entry name" value="Obg_CgtA_exten"/>
    <property type="match status" value="1"/>
</dbReference>
<dbReference type="InterPro" id="IPR036726">
    <property type="entry name" value="GTP1_OBG_dom_sf"/>
</dbReference>
<name>A0ABW8I508_9BACI</name>
<dbReference type="EMBL" id="JAUIYO010000001">
    <property type="protein sequence ID" value="MFK2824516.1"/>
    <property type="molecule type" value="Genomic_DNA"/>
</dbReference>
<comment type="cofactor">
    <cofactor evidence="1 9">
        <name>Mg(2+)</name>
        <dbReference type="ChEBI" id="CHEBI:18420"/>
    </cofactor>
</comment>
<dbReference type="HAMAP" id="MF_01454">
    <property type="entry name" value="GTPase_Obg"/>
    <property type="match status" value="1"/>
</dbReference>
<feature type="binding site" evidence="9">
    <location>
        <begin position="165"/>
        <end position="172"/>
    </location>
    <ligand>
        <name>GTP</name>
        <dbReference type="ChEBI" id="CHEBI:37565"/>
    </ligand>
</feature>
<protein>
    <recommendedName>
        <fullName evidence="9">GTPase Obg</fullName>
        <ecNumber evidence="9">3.6.5.-</ecNumber>
    </recommendedName>
    <alternativeName>
        <fullName evidence="9">GTP-binding protein Obg</fullName>
    </alternativeName>
</protein>
<dbReference type="RefSeq" id="WP_404314107.1">
    <property type="nucleotide sequence ID" value="NZ_JAUIYO010000001.1"/>
</dbReference>
<dbReference type="NCBIfam" id="TIGR00231">
    <property type="entry name" value="small_GTP"/>
    <property type="match status" value="1"/>
</dbReference>
<accession>A0ABW8I508</accession>
<keyword evidence="3 9" id="KW-0963">Cytoplasm</keyword>
<comment type="function">
    <text evidence="9">An essential GTPase which binds GTP, GDP and possibly (p)ppGpp with moderate affinity, with high nucleotide exchange rates and a fairly low GTP hydrolysis rate. Plays a role in control of the cell cycle, stress response, ribosome biogenesis and in those bacteria that undergo differentiation, in morphogenesis control.</text>
</comment>
<feature type="region of interest" description="Disordered" evidence="10">
    <location>
        <begin position="117"/>
        <end position="144"/>
    </location>
</feature>
<evidence type="ECO:0000256" key="1">
    <source>
        <dbReference type="ARBA" id="ARBA00001946"/>
    </source>
</evidence>
<proteinExistence type="inferred from homology"/>
<dbReference type="Pfam" id="PF01018">
    <property type="entry name" value="GTP1_OBG"/>
    <property type="match status" value="1"/>
</dbReference>
<dbReference type="SUPFAM" id="SSF82051">
    <property type="entry name" value="Obg GTP-binding protein N-terminal domain"/>
    <property type="match status" value="1"/>
</dbReference>
<evidence type="ECO:0000259" key="13">
    <source>
        <dbReference type="PROSITE" id="PS51883"/>
    </source>
</evidence>
<evidence type="ECO:0000256" key="2">
    <source>
        <dbReference type="ARBA" id="ARBA00007699"/>
    </source>
</evidence>
<feature type="domain" description="Obg" evidence="13">
    <location>
        <begin position="1"/>
        <end position="158"/>
    </location>
</feature>
<dbReference type="PRINTS" id="PR00326">
    <property type="entry name" value="GTP1OBG"/>
</dbReference>
<comment type="subcellular location">
    <subcellularLocation>
        <location evidence="9">Cytoplasm</location>
    </subcellularLocation>
</comment>
<dbReference type="CDD" id="cd01898">
    <property type="entry name" value="Obg"/>
    <property type="match status" value="1"/>
</dbReference>
<dbReference type="PROSITE" id="PS51881">
    <property type="entry name" value="OCT"/>
    <property type="match status" value="1"/>
</dbReference>
<feature type="binding site" evidence="9">
    <location>
        <begin position="310"/>
        <end position="312"/>
    </location>
    <ligand>
        <name>GTP</name>
        <dbReference type="ChEBI" id="CHEBI:37565"/>
    </ligand>
</feature>
<evidence type="ECO:0000256" key="9">
    <source>
        <dbReference type="HAMAP-Rule" id="MF_01454"/>
    </source>
</evidence>
<keyword evidence="15" id="KW-1185">Reference proteome</keyword>
<evidence type="ECO:0000256" key="8">
    <source>
        <dbReference type="ARBA" id="ARBA00023134"/>
    </source>
</evidence>
<keyword evidence="4 9" id="KW-0479">Metal-binding</keyword>
<evidence type="ECO:0000256" key="5">
    <source>
        <dbReference type="ARBA" id="ARBA00022741"/>
    </source>
</evidence>
<feature type="binding site" evidence="9">
    <location>
        <begin position="190"/>
        <end position="194"/>
    </location>
    <ligand>
        <name>GTP</name>
        <dbReference type="ChEBI" id="CHEBI:37565"/>
    </ligand>
</feature>
<organism evidence="14 15">
    <name type="scientific">Bacillus lumedeiriae</name>
    <dbReference type="NCBI Taxonomy" id="3058829"/>
    <lineage>
        <taxon>Bacteria</taxon>
        <taxon>Bacillati</taxon>
        <taxon>Bacillota</taxon>
        <taxon>Bacilli</taxon>
        <taxon>Bacillales</taxon>
        <taxon>Bacillaceae</taxon>
        <taxon>Bacillus</taxon>
    </lineage>
</organism>
<dbReference type="InterPro" id="IPR006169">
    <property type="entry name" value="GTP1_OBG_dom"/>
</dbReference>
<evidence type="ECO:0000259" key="11">
    <source>
        <dbReference type="PROSITE" id="PS51710"/>
    </source>
</evidence>
<dbReference type="Gene3D" id="3.40.50.300">
    <property type="entry name" value="P-loop containing nucleotide triphosphate hydrolases"/>
    <property type="match status" value="1"/>
</dbReference>
<dbReference type="InterPro" id="IPR045086">
    <property type="entry name" value="OBG_GTPase"/>
</dbReference>
<comment type="similarity">
    <text evidence="2 9">Belongs to the TRAFAC class OBG-HflX-like GTPase superfamily. OBG GTPase family.</text>
</comment>
<feature type="binding site" evidence="9">
    <location>
        <position position="172"/>
    </location>
    <ligand>
        <name>Mg(2+)</name>
        <dbReference type="ChEBI" id="CHEBI:18420"/>
    </ligand>
</feature>
<dbReference type="PANTHER" id="PTHR11702">
    <property type="entry name" value="DEVELOPMENTALLY REGULATED GTP-BINDING PROTEIN-RELATED"/>
    <property type="match status" value="1"/>
</dbReference>
<evidence type="ECO:0000256" key="10">
    <source>
        <dbReference type="SAM" id="MobiDB-lite"/>
    </source>
</evidence>
<feature type="binding site" evidence="9">
    <location>
        <position position="192"/>
    </location>
    <ligand>
        <name>Mg(2+)</name>
        <dbReference type="ChEBI" id="CHEBI:18420"/>
    </ligand>
</feature>
<dbReference type="NCBIfam" id="NF008956">
    <property type="entry name" value="PRK12299.1"/>
    <property type="match status" value="1"/>
</dbReference>
<dbReference type="InterPro" id="IPR006074">
    <property type="entry name" value="GTP1-OBG_CS"/>
</dbReference>
<evidence type="ECO:0000256" key="7">
    <source>
        <dbReference type="ARBA" id="ARBA00022842"/>
    </source>
</evidence>
<dbReference type="Gene3D" id="2.70.210.12">
    <property type="entry name" value="GTP1/OBG domain"/>
    <property type="match status" value="1"/>
</dbReference>
<dbReference type="Gene3D" id="3.30.300.350">
    <property type="entry name" value="GTP-binding protein OBG, C-terminal domain"/>
    <property type="match status" value="1"/>
</dbReference>
<keyword evidence="8 9" id="KW-0342">GTP-binding</keyword>
<dbReference type="PANTHER" id="PTHR11702:SF31">
    <property type="entry name" value="MITOCHONDRIAL RIBOSOME-ASSOCIATED GTPASE 2"/>
    <property type="match status" value="1"/>
</dbReference>
<dbReference type="EC" id="3.6.5.-" evidence="9"/>
<dbReference type="InterPro" id="IPR014100">
    <property type="entry name" value="GTP-bd_Obg/CgtA"/>
</dbReference>
<dbReference type="PROSITE" id="PS51710">
    <property type="entry name" value="G_OBG"/>
    <property type="match status" value="1"/>
</dbReference>
<dbReference type="Pfam" id="PF01926">
    <property type="entry name" value="MMR_HSR1"/>
    <property type="match status" value="1"/>
</dbReference>
<dbReference type="InterPro" id="IPR036346">
    <property type="entry name" value="GTP-bd_prot_GTP1/OBG_C_sf"/>
</dbReference>
<sequence>MFVDQVKVYVKGGDGGNGMVAFRREKYVPKGGPAGGDGGSGADVVFEVDEGLRTLMDFRYQRHFKAPRGEHGMSKNQHGKNAADMIVKVPPGTVVTDEDTGEVVADLIEHGQRAVIANGGRGGRGNSRFATPANPAPELSENGEPGQERYIVMELKLLADAGLVGFPSVGKSTLLSVVSAARPKIAAYHFTTIAPNLGVVETGDGRSFVMADLPGLIEGAHAGVGLGHQFLRHIERTRVIVHVIDMSGMEGRDPYDDYMTINKELKEYNLRLTERPQIIVANKMDMPGSEENLAAFKEKVSAETPIFPISAVTREGLKELLFAVADKVDETPEFPLAHMEEEKGIHRVMYKYEDRPAEFAITRDSAGTFVVSGAKVEKLFKMTDFSREDSIRRFARQLRSMGVDDALRERGAEDGDIVRLLDYEFEFVE</sequence>
<dbReference type="InterPro" id="IPR031167">
    <property type="entry name" value="G_OBG"/>
</dbReference>
<reference evidence="14 15" key="1">
    <citation type="submission" date="2023-07" db="EMBL/GenBank/DDBJ databases">
        <title>Bacillus lucianemedeirus sp. nov, a new species isolated from an immunobiological production facility.</title>
        <authorList>
            <person name="Costa L.V."/>
            <person name="Miranda R.V.S.L."/>
            <person name="Brandao M.L.L."/>
            <person name="Reis C.M.F."/>
            <person name="Frazao A.M."/>
            <person name="Cruz F.V."/>
            <person name="Baio P.V.P."/>
            <person name="Veras J.F.C."/>
            <person name="Ramos J.N."/>
            <person name="Vieira V."/>
        </authorList>
    </citation>
    <scope>NUCLEOTIDE SEQUENCE [LARGE SCALE GENOMIC DNA]</scope>
    <source>
        <strain evidence="14 15">B190/17</strain>
    </source>
</reference>
<feature type="domain" description="OCT" evidence="12">
    <location>
        <begin position="351"/>
        <end position="429"/>
    </location>
</feature>
<dbReference type="NCBIfam" id="NF008954">
    <property type="entry name" value="PRK12296.1"/>
    <property type="match status" value="1"/>
</dbReference>
<comment type="subunit">
    <text evidence="9">Monomer.</text>
</comment>
<dbReference type="InterPro" id="IPR027417">
    <property type="entry name" value="P-loop_NTPase"/>
</dbReference>
<dbReference type="PROSITE" id="PS00905">
    <property type="entry name" value="GTP1_OBG"/>
    <property type="match status" value="1"/>
</dbReference>
<keyword evidence="7 9" id="KW-0460">Magnesium</keyword>
<keyword evidence="6 9" id="KW-0378">Hydrolase</keyword>
<keyword evidence="5 9" id="KW-0547">Nucleotide-binding</keyword>
<dbReference type="InterPro" id="IPR005225">
    <property type="entry name" value="Small_GTP-bd"/>
</dbReference>
<feature type="domain" description="OBG-type G" evidence="11">
    <location>
        <begin position="159"/>
        <end position="329"/>
    </location>
</feature>
<dbReference type="NCBIfam" id="TIGR02729">
    <property type="entry name" value="Obg_CgtA"/>
    <property type="match status" value="1"/>
</dbReference>
<dbReference type="Pfam" id="PF09269">
    <property type="entry name" value="DUF1967"/>
    <property type="match status" value="1"/>
</dbReference>
<dbReference type="InterPro" id="IPR006073">
    <property type="entry name" value="GTP-bd"/>
</dbReference>
<evidence type="ECO:0000256" key="6">
    <source>
        <dbReference type="ARBA" id="ARBA00022801"/>
    </source>
</evidence>
<feature type="binding site" evidence="9">
    <location>
        <begin position="282"/>
        <end position="285"/>
    </location>
    <ligand>
        <name>GTP</name>
        <dbReference type="ChEBI" id="CHEBI:37565"/>
    </ligand>
</feature>
<dbReference type="Proteomes" id="UP001619911">
    <property type="component" value="Unassembled WGS sequence"/>
</dbReference>
<comment type="caution">
    <text evidence="14">The sequence shown here is derived from an EMBL/GenBank/DDBJ whole genome shotgun (WGS) entry which is preliminary data.</text>
</comment>
<feature type="binding site" evidence="9">
    <location>
        <begin position="212"/>
        <end position="215"/>
    </location>
    <ligand>
        <name>GTP</name>
        <dbReference type="ChEBI" id="CHEBI:37565"/>
    </ligand>
</feature>
<evidence type="ECO:0000313" key="15">
    <source>
        <dbReference type="Proteomes" id="UP001619911"/>
    </source>
</evidence>
<dbReference type="SUPFAM" id="SSF52540">
    <property type="entry name" value="P-loop containing nucleoside triphosphate hydrolases"/>
    <property type="match status" value="1"/>
</dbReference>
<dbReference type="PIRSF" id="PIRSF002401">
    <property type="entry name" value="GTP_bd_Obg/CgtA"/>
    <property type="match status" value="1"/>
</dbReference>
<dbReference type="PROSITE" id="PS51883">
    <property type="entry name" value="OBG"/>
    <property type="match status" value="1"/>
</dbReference>
<dbReference type="SUPFAM" id="SSF102741">
    <property type="entry name" value="Obg GTP-binding protein C-terminal domain"/>
    <property type="match status" value="1"/>
</dbReference>
<dbReference type="InterPro" id="IPR015349">
    <property type="entry name" value="OCT_dom"/>
</dbReference>
<dbReference type="NCBIfam" id="NF008955">
    <property type="entry name" value="PRK12297.1"/>
    <property type="match status" value="1"/>
</dbReference>
<evidence type="ECO:0000256" key="3">
    <source>
        <dbReference type="ARBA" id="ARBA00022490"/>
    </source>
</evidence>